<feature type="coiled-coil region" evidence="1">
    <location>
        <begin position="1092"/>
        <end position="1161"/>
    </location>
</feature>
<feature type="compositionally biased region" description="Polar residues" evidence="2">
    <location>
        <begin position="28"/>
        <end position="39"/>
    </location>
</feature>
<dbReference type="GO" id="GO:0051988">
    <property type="term" value="P:regulation of attachment of spindle microtubules to kinetochore"/>
    <property type="evidence" value="ECO:0007669"/>
    <property type="project" value="InterPro"/>
</dbReference>
<feature type="compositionally biased region" description="Basic and acidic residues" evidence="2">
    <location>
        <begin position="863"/>
        <end position="874"/>
    </location>
</feature>
<evidence type="ECO:0000256" key="1">
    <source>
        <dbReference type="SAM" id="Coils"/>
    </source>
</evidence>
<keyword evidence="1" id="KW-0175">Coiled coil</keyword>
<evidence type="ECO:0000313" key="3">
    <source>
        <dbReference type="Proteomes" id="UP000221080"/>
    </source>
</evidence>
<name>A0A2D0QQ02_ICTPU</name>
<dbReference type="PANTHER" id="PTHR15347:SF1">
    <property type="entry name" value="SPERM-ASSOCIATED ANTIGEN 5"/>
    <property type="match status" value="1"/>
</dbReference>
<feature type="compositionally biased region" description="Basic and acidic residues" evidence="2">
    <location>
        <begin position="492"/>
        <end position="505"/>
    </location>
</feature>
<dbReference type="CTD" id="10615"/>
<dbReference type="PANTHER" id="PTHR15347">
    <property type="entry name" value="SPERM-ASSOCIATED ANTIGEN 5"/>
    <property type="match status" value="1"/>
</dbReference>
<feature type="compositionally biased region" description="Polar residues" evidence="2">
    <location>
        <begin position="130"/>
        <end position="147"/>
    </location>
</feature>
<dbReference type="KEGG" id="ipu:108263773"/>
<feature type="compositionally biased region" description="Basic and acidic residues" evidence="2">
    <location>
        <begin position="107"/>
        <end position="129"/>
    </location>
</feature>
<sequence length="1678" mass="188457">MKYGVMSSIRAPHTVRCERAPLRDVQNERSAQQQTSSSVKVCEVQSDEKENLSENTPGTSITFTSFTCAGGEVEISDRSDLCDESVLIARDSPRTLNNTTLTYENAEGEHEDHPYSRHTTDRKQEDQKPSGDQTPSHTNSTDITFKSFTCPGGEVEISGDESVVHDDSIVAQDPDLDNPSQSFEDEVSEEHTELPSRHFDHVYSNTQTSELRSAKMEEEDGGGDDDVSVIPSISKNAPDVTFKSFTCPGGEVEIAEESLLQCEPLMKNESLNANDSEDSQNLESELFDEHTELPGHHFDHLYCHTQTSELRSGKMEEEDDGGDDDDDDDVVSVIPYISKNAPDVTFKSFTCPGGEVEIAEESLMKNESLVTKDSEVQNLQRETSDEYTELPSLHCDHPYCNDLTDSFPVQVNDSSVRSTVLDANTPEGVITTNDSYNALNGSTAAERRDDVTFRFSGAEVEIENTYRMVDMSMLMKGLNIDDQAKSSPNSELSEHGGESLDSSEKDYPIYCPVVKHDPESTVSENEAHLSVHVSNPGGLDSSESTMRVEGSESMKSEMMVLESSSDPTEVHHIESVQQRDLDQQTSARLEEDVLTDENARLRCDVEEVFSDQKGEIWSHCQPAVDSIPKNVGTAETQTVQNRNIISQNADAWTHADPELLRSESVDLEAQMKMWSHIVLSEPSTPKHSALGHLWIPESPIPPPQLHSTVLTAPLTPKPASDHELHCEKVVKDFSAVGKEPLQEQLRKMGELLIAASGKISAPAAVTPVQQHSACVWTTPTSQQERSTNTSVIMEERKEIHVSDACTSTDSLLWSVSRSNLECLTRSELEQKMISTLIMVEVLSQQLTSTQNLRGRTEPSPSSLRDRHVQTERTELSQTGPYRELYVSALERIRTLEIDQETFHNLHQAMQLMSNALVSIKSETEEVLCSMKELEGIVTGDQEIQSQQLGQMKALSARCMDTLRMMEQKNRVCVKDRDDMKQQKEEALEEKSTVLRVLEQLRVLHTTQVSDLQRNLGSHEELTDALTHTFPQLVELSRMHMDSVTEANTLLRETLEDHTHLSAELHKAQQLLQRTYPLLHQLQHKASGALLQSRKHQEERDRAVEDRQQMEQQLYDTHSSLQEAHQQIADLNTQITIMSSEMAVLREQLTEVEDERSQFQRKTTELSAIVSSTLASYAFLEQTLASETSKLQSSMHKTQEATERADSVQEALCVCERRVEELEQTLVQRENLISELSAETESQRLQLCRLTQVQTELSNVKEMSEFLQAENELTREQLAESEGLLRSHLQGLRERNLQCEDLRVELQQLRVEKECLQQELVSTRDKARLMLLDQGEQLAQATLDTSLLLQRVCVLINNTHTTDQHTSGDGTVQTDPTALPQPCSSFLNSVMNALTEEQPCVTAPPTETVSCVEEEDPIESMGSRSSAFTRIRPAELQNSNDDECSTTLLALLSSLGERVSELHSAIDQLKQHKDSEIHTLHKSIRDLQEEMEAQNNLHAAEGAELKQQVGRFKAQVEKDAQVLQQKAQDEKALMKLCSELEEKMEGAQKHRAENNELRREGADLRRALQQSQVEVQALRAELRSTGQSAASTKDLEDRIRLLREVEKLKASLLEVEESRSKLLDRAKRHQMVHAMNQSKLERELHLLDDMIEAVRKALSSVPDVVNSCPELQKLVEYLG</sequence>
<feature type="compositionally biased region" description="Acidic residues" evidence="2">
    <location>
        <begin position="316"/>
        <end position="330"/>
    </location>
</feature>
<feature type="coiled-coil region" evidence="1">
    <location>
        <begin position="1218"/>
        <end position="1325"/>
    </location>
</feature>
<gene>
    <name evidence="4" type="primary">spag5</name>
</gene>
<dbReference type="InterPro" id="IPR028728">
    <property type="entry name" value="Astrin"/>
</dbReference>
<accession>A0A2D0QQ02</accession>
<dbReference type="GeneID" id="108263773"/>
<dbReference type="STRING" id="7998.ENSIPUP00000002469"/>
<reference evidence="3" key="1">
    <citation type="journal article" date="2016" name="Nat. Commun.">
        <title>The channel catfish genome sequence provides insights into the evolution of scale formation in teleosts.</title>
        <authorList>
            <person name="Liu Z."/>
            <person name="Liu S."/>
            <person name="Yao J."/>
            <person name="Bao L."/>
            <person name="Zhang J."/>
            <person name="Li Y."/>
            <person name="Jiang C."/>
            <person name="Sun L."/>
            <person name="Wang R."/>
            <person name="Zhang Y."/>
            <person name="Zhou T."/>
            <person name="Zeng Q."/>
            <person name="Fu Q."/>
            <person name="Gao S."/>
            <person name="Li N."/>
            <person name="Koren S."/>
            <person name="Jiang Y."/>
            <person name="Zimin A."/>
            <person name="Xu P."/>
            <person name="Phillippy A.M."/>
            <person name="Geng X."/>
            <person name="Song L."/>
            <person name="Sun F."/>
            <person name="Li C."/>
            <person name="Wang X."/>
            <person name="Chen A."/>
            <person name="Jin Y."/>
            <person name="Yuan Z."/>
            <person name="Yang Y."/>
            <person name="Tan S."/>
            <person name="Peatman E."/>
            <person name="Lu J."/>
            <person name="Qin Z."/>
            <person name="Dunham R."/>
            <person name="Li Z."/>
            <person name="Sonstegard T."/>
            <person name="Feng J."/>
            <person name="Danzmann R.G."/>
            <person name="Schroeder S."/>
            <person name="Scheffler B."/>
            <person name="Duke M.V."/>
            <person name="Ballard L."/>
            <person name="Kucuktas H."/>
            <person name="Kaltenboeck L."/>
            <person name="Liu H."/>
            <person name="Armbruster J."/>
            <person name="Xie Y."/>
            <person name="Kirby M.L."/>
            <person name="Tian Y."/>
            <person name="Flanagan M.E."/>
            <person name="Mu W."/>
            <person name="Waldbieser G.C."/>
        </authorList>
    </citation>
    <scope>NUCLEOTIDE SEQUENCE [LARGE SCALE GENOMIC DNA]</scope>
    <source>
        <strain evidence="3">SDA103</strain>
    </source>
</reference>
<feature type="region of interest" description="Disordered" evidence="2">
    <location>
        <begin position="481"/>
        <end position="505"/>
    </location>
</feature>
<proteinExistence type="predicted"/>
<reference evidence="4" key="2">
    <citation type="submission" date="2025-08" db="UniProtKB">
        <authorList>
            <consortium name="RefSeq"/>
        </authorList>
    </citation>
    <scope>IDENTIFICATION</scope>
    <source>
        <tissue evidence="4">Blood</tissue>
    </source>
</reference>
<feature type="region of interest" description="Disordered" evidence="2">
    <location>
        <begin position="102"/>
        <end position="158"/>
    </location>
</feature>
<evidence type="ECO:0000313" key="4">
    <source>
        <dbReference type="RefSeq" id="XP_017320394.1"/>
    </source>
</evidence>
<feature type="region of interest" description="Disordered" evidence="2">
    <location>
        <begin position="848"/>
        <end position="875"/>
    </location>
</feature>
<keyword evidence="3" id="KW-1185">Reference proteome</keyword>
<protein>
    <submittedName>
        <fullName evidence="4">Sperm-associated antigen 5 isoform X1</fullName>
    </submittedName>
</protein>
<dbReference type="RefSeq" id="XP_017320394.1">
    <property type="nucleotide sequence ID" value="XM_017464905.3"/>
</dbReference>
<feature type="region of interest" description="Disordered" evidence="2">
    <location>
        <begin position="24"/>
        <end position="58"/>
    </location>
</feature>
<evidence type="ECO:0000256" key="2">
    <source>
        <dbReference type="SAM" id="MobiDB-lite"/>
    </source>
</evidence>
<feature type="region of interest" description="Disordered" evidence="2">
    <location>
        <begin position="309"/>
        <end position="330"/>
    </location>
</feature>
<feature type="region of interest" description="Disordered" evidence="2">
    <location>
        <begin position="171"/>
        <end position="194"/>
    </location>
</feature>
<feature type="coiled-coil region" evidence="1">
    <location>
        <begin position="1476"/>
        <end position="1624"/>
    </location>
</feature>
<dbReference type="Proteomes" id="UP000221080">
    <property type="component" value="Chromosome 3"/>
</dbReference>
<dbReference type="GO" id="GO:0051301">
    <property type="term" value="P:cell division"/>
    <property type="evidence" value="ECO:0007669"/>
    <property type="project" value="InterPro"/>
</dbReference>
<dbReference type="SUPFAM" id="SSF57997">
    <property type="entry name" value="Tropomyosin"/>
    <property type="match status" value="1"/>
</dbReference>
<organism evidence="3 4">
    <name type="scientific">Ictalurus punctatus</name>
    <name type="common">Channel catfish</name>
    <name type="synonym">Silurus punctatus</name>
    <dbReference type="NCBI Taxonomy" id="7998"/>
    <lineage>
        <taxon>Eukaryota</taxon>
        <taxon>Metazoa</taxon>
        <taxon>Chordata</taxon>
        <taxon>Craniata</taxon>
        <taxon>Vertebrata</taxon>
        <taxon>Euteleostomi</taxon>
        <taxon>Actinopterygii</taxon>
        <taxon>Neopterygii</taxon>
        <taxon>Teleostei</taxon>
        <taxon>Ostariophysi</taxon>
        <taxon>Siluriformes</taxon>
        <taxon>Ictaluridae</taxon>
        <taxon>Ictalurus</taxon>
    </lineage>
</organism>
<feature type="compositionally biased region" description="Polar residues" evidence="2">
    <location>
        <begin position="848"/>
        <end position="862"/>
    </location>
</feature>
<dbReference type="OrthoDB" id="5972338at2759"/>